<name>A0A9P9CZT3_9PLEO</name>
<feature type="compositionally biased region" description="Polar residues" evidence="1">
    <location>
        <begin position="25"/>
        <end position="34"/>
    </location>
</feature>
<accession>A0A9P9CZT3</accession>
<proteinExistence type="predicted"/>
<reference evidence="2" key="1">
    <citation type="journal article" date="2021" name="Nat. Commun.">
        <title>Genetic determinants of endophytism in the Arabidopsis root mycobiome.</title>
        <authorList>
            <person name="Mesny F."/>
            <person name="Miyauchi S."/>
            <person name="Thiergart T."/>
            <person name="Pickel B."/>
            <person name="Atanasova L."/>
            <person name="Karlsson M."/>
            <person name="Huettel B."/>
            <person name="Barry K.W."/>
            <person name="Haridas S."/>
            <person name="Chen C."/>
            <person name="Bauer D."/>
            <person name="Andreopoulos W."/>
            <person name="Pangilinan J."/>
            <person name="LaButti K."/>
            <person name="Riley R."/>
            <person name="Lipzen A."/>
            <person name="Clum A."/>
            <person name="Drula E."/>
            <person name="Henrissat B."/>
            <person name="Kohler A."/>
            <person name="Grigoriev I.V."/>
            <person name="Martin F.M."/>
            <person name="Hacquard S."/>
        </authorList>
    </citation>
    <scope>NUCLEOTIDE SEQUENCE</scope>
    <source>
        <strain evidence="2">MPI-CAGE-CH-0243</strain>
    </source>
</reference>
<organism evidence="2 3">
    <name type="scientific">Dendryphion nanum</name>
    <dbReference type="NCBI Taxonomy" id="256645"/>
    <lineage>
        <taxon>Eukaryota</taxon>
        <taxon>Fungi</taxon>
        <taxon>Dikarya</taxon>
        <taxon>Ascomycota</taxon>
        <taxon>Pezizomycotina</taxon>
        <taxon>Dothideomycetes</taxon>
        <taxon>Pleosporomycetidae</taxon>
        <taxon>Pleosporales</taxon>
        <taxon>Torulaceae</taxon>
        <taxon>Dendryphion</taxon>
    </lineage>
</organism>
<evidence type="ECO:0000256" key="1">
    <source>
        <dbReference type="SAM" id="MobiDB-lite"/>
    </source>
</evidence>
<protein>
    <submittedName>
        <fullName evidence="2">Uncharacterized protein</fullName>
    </submittedName>
</protein>
<dbReference type="OrthoDB" id="3764614at2759"/>
<dbReference type="EMBL" id="JAGMWT010000029">
    <property type="protein sequence ID" value="KAH7110076.1"/>
    <property type="molecule type" value="Genomic_DNA"/>
</dbReference>
<comment type="caution">
    <text evidence="2">The sequence shown here is derived from an EMBL/GenBank/DDBJ whole genome shotgun (WGS) entry which is preliminary data.</text>
</comment>
<sequence>YQQPIDAKDAGAWFEKIERAETAVCQTQDPNFSETKARKRPQGTQPNVESAAQDWCGKVDGKSVEKGLVEYQHNIDGLAAFWLSASYRANPPSDLKCSGTAKILKDDCVKSITGAVTDCEPKQEFTHGASLAHGCISFNITVNGETRPDKVPWAAETGWKGQGICSRGNGTEVDSKFFKGLWPQFCAEVKEGQSLHKVYKNVDFKPPGSKKRAPPASSKQYDDYKFSLEYQAAPGTCQQSCKQAFEEMQLSCGNGGIGNTKMMHIGNFDASCGKYIYEIMPPEPGRP</sequence>
<gene>
    <name evidence="2" type="ORF">B0J11DRAFT_403733</name>
</gene>
<dbReference type="AlphaFoldDB" id="A0A9P9CZT3"/>
<feature type="non-terminal residue" evidence="2">
    <location>
        <position position="287"/>
    </location>
</feature>
<dbReference type="Proteomes" id="UP000700596">
    <property type="component" value="Unassembled WGS sequence"/>
</dbReference>
<feature type="region of interest" description="Disordered" evidence="1">
    <location>
        <begin position="25"/>
        <end position="49"/>
    </location>
</feature>
<evidence type="ECO:0000313" key="2">
    <source>
        <dbReference type="EMBL" id="KAH7110076.1"/>
    </source>
</evidence>
<evidence type="ECO:0000313" key="3">
    <source>
        <dbReference type="Proteomes" id="UP000700596"/>
    </source>
</evidence>
<keyword evidence="3" id="KW-1185">Reference proteome</keyword>
<feature type="non-terminal residue" evidence="2">
    <location>
        <position position="1"/>
    </location>
</feature>